<evidence type="ECO:0000313" key="1">
    <source>
        <dbReference type="EMBL" id="QTA84483.1"/>
    </source>
</evidence>
<gene>
    <name evidence="1" type="ORF">dnm_004800</name>
</gene>
<dbReference type="EMBL" id="CP061800">
    <property type="protein sequence ID" value="QTA84483.1"/>
    <property type="molecule type" value="Genomic_DNA"/>
</dbReference>
<protein>
    <submittedName>
        <fullName evidence="1">Uncharacterized protein</fullName>
    </submittedName>
</protein>
<dbReference type="KEGG" id="dmm:dnm_004800"/>
<name>A0A975BFS4_9BACT</name>
<evidence type="ECO:0000313" key="2">
    <source>
        <dbReference type="Proteomes" id="UP000663722"/>
    </source>
</evidence>
<keyword evidence="2" id="KW-1185">Reference proteome</keyword>
<dbReference type="Proteomes" id="UP000663722">
    <property type="component" value="Chromosome"/>
</dbReference>
<accession>A0A975BFS4</accession>
<reference evidence="1" key="1">
    <citation type="journal article" date="2021" name="Microb. Physiol.">
        <title>Proteogenomic Insights into the Physiology of Marine, Sulfate-Reducing, Filamentous Desulfonema limicola and Desulfonema magnum.</title>
        <authorList>
            <person name="Schnaars V."/>
            <person name="Wohlbrand L."/>
            <person name="Scheve S."/>
            <person name="Hinrichs C."/>
            <person name="Reinhardt R."/>
            <person name="Rabus R."/>
        </authorList>
    </citation>
    <scope>NUCLEOTIDE SEQUENCE</scope>
    <source>
        <strain evidence="1">4be13</strain>
    </source>
</reference>
<dbReference type="AlphaFoldDB" id="A0A975BFS4"/>
<proteinExistence type="predicted"/>
<organism evidence="1 2">
    <name type="scientific">Desulfonema magnum</name>
    <dbReference type="NCBI Taxonomy" id="45655"/>
    <lineage>
        <taxon>Bacteria</taxon>
        <taxon>Pseudomonadati</taxon>
        <taxon>Thermodesulfobacteriota</taxon>
        <taxon>Desulfobacteria</taxon>
        <taxon>Desulfobacterales</taxon>
        <taxon>Desulfococcaceae</taxon>
        <taxon>Desulfonema</taxon>
    </lineage>
</organism>
<sequence>MNLLFISDIHSFPLFIINEHLVYVYFARQGLQPRPATKLSPPAPALLTVNIVHVQN</sequence>